<evidence type="ECO:0000256" key="1">
    <source>
        <dbReference type="ARBA" id="ARBA00023002"/>
    </source>
</evidence>
<dbReference type="RefSeq" id="WP_343988138.1">
    <property type="nucleotide sequence ID" value="NZ_BAAAJG010000029.1"/>
</dbReference>
<keyword evidence="4" id="KW-1185">Reference proteome</keyword>
<dbReference type="Gene3D" id="3.40.605.10">
    <property type="entry name" value="Aldehyde Dehydrogenase, Chain A, domain 1"/>
    <property type="match status" value="1"/>
</dbReference>
<evidence type="ECO:0000313" key="4">
    <source>
        <dbReference type="Proteomes" id="UP001597145"/>
    </source>
</evidence>
<sequence>MSTVPGTTPEELESVLAAATRAAGPLGTLRPAERAGLLRAAADALDAAADELVPLAIEESSLPEGRLRGEVARSSGQLRLFAEVLEEGSFLEVILDSADAGAKPVPRPDLRRMLVPLGPVLVFAASNFPFAFSVPGGDTASALAAGSPVVIKAHPGHPKLSQRTGEVLVEALRAAGAPEGTFAVIHGMDVGTTALTDPRVKAAAFTGSVKGGRALLDIATTRAEPIPFYGELGSLNPVFVTPAAVAARGDGIADGYVGSFTLGTGQFCTKPGLLFLPEGHGLEERIAAAVRGTAPAGMLNDRIREGHAHERDRLEGLGPVRTLVHGADSDAGVAPTLLATTAKELLADPDALLQECFGPTSIIVEYAGQDEVLAAAEAFGGNLTATIHAEDGDAATLPPLLDVLRERTGRLVYNGWPTGVAVAWAMHHGGPHPATTASVHTSVGATAVRRFLRPVCYQDTPQALLPEALQDGNPLGLPRRIDGVLTPA</sequence>
<name>A0ABW4FK94_9PSEU</name>
<evidence type="ECO:0000313" key="3">
    <source>
        <dbReference type="EMBL" id="MFD1530623.1"/>
    </source>
</evidence>
<dbReference type="SUPFAM" id="SSF53720">
    <property type="entry name" value="ALDH-like"/>
    <property type="match status" value="1"/>
</dbReference>
<dbReference type="EMBL" id="JBHUCP010000008">
    <property type="protein sequence ID" value="MFD1530623.1"/>
    <property type="molecule type" value="Genomic_DNA"/>
</dbReference>
<dbReference type="Pfam" id="PF00171">
    <property type="entry name" value="Aldedh"/>
    <property type="match status" value="1"/>
</dbReference>
<comment type="caution">
    <text evidence="3">The sequence shown here is derived from an EMBL/GenBank/DDBJ whole genome shotgun (WGS) entry which is preliminary data.</text>
</comment>
<dbReference type="InterPro" id="IPR016162">
    <property type="entry name" value="Ald_DH_N"/>
</dbReference>
<proteinExistence type="predicted"/>
<dbReference type="InterPro" id="IPR050740">
    <property type="entry name" value="Aldehyde_DH_Superfamily"/>
</dbReference>
<dbReference type="InterPro" id="IPR016163">
    <property type="entry name" value="Ald_DH_C"/>
</dbReference>
<dbReference type="Proteomes" id="UP001597145">
    <property type="component" value="Unassembled WGS sequence"/>
</dbReference>
<dbReference type="PANTHER" id="PTHR43353:SF3">
    <property type="entry name" value="ALDEHYDE DEHYDROGENASE-RELATED"/>
    <property type="match status" value="1"/>
</dbReference>
<dbReference type="Gene3D" id="3.40.309.10">
    <property type="entry name" value="Aldehyde Dehydrogenase, Chain A, domain 2"/>
    <property type="match status" value="1"/>
</dbReference>
<organism evidence="3 4">
    <name type="scientific">Pseudonocardia aurantiaca</name>
    <dbReference type="NCBI Taxonomy" id="75290"/>
    <lineage>
        <taxon>Bacteria</taxon>
        <taxon>Bacillati</taxon>
        <taxon>Actinomycetota</taxon>
        <taxon>Actinomycetes</taxon>
        <taxon>Pseudonocardiales</taxon>
        <taxon>Pseudonocardiaceae</taxon>
        <taxon>Pseudonocardia</taxon>
    </lineage>
</organism>
<dbReference type="CDD" id="cd07129">
    <property type="entry name" value="ALDH_KGSADH"/>
    <property type="match status" value="1"/>
</dbReference>
<evidence type="ECO:0000259" key="2">
    <source>
        <dbReference type="Pfam" id="PF00171"/>
    </source>
</evidence>
<gene>
    <name evidence="3" type="ORF">ACFSCY_14330</name>
</gene>
<keyword evidence="1" id="KW-0560">Oxidoreductase</keyword>
<accession>A0ABW4FK94</accession>
<dbReference type="InterPro" id="IPR016161">
    <property type="entry name" value="Ald_DH/histidinol_DH"/>
</dbReference>
<dbReference type="InterPro" id="IPR015590">
    <property type="entry name" value="Aldehyde_DH_dom"/>
</dbReference>
<dbReference type="PANTHER" id="PTHR43353">
    <property type="entry name" value="SUCCINATE-SEMIALDEHYDE DEHYDROGENASE, MITOCHONDRIAL"/>
    <property type="match status" value="1"/>
</dbReference>
<protein>
    <submittedName>
        <fullName evidence="3">Aldehyde dehydrogenase (NADP(+))</fullName>
    </submittedName>
</protein>
<feature type="domain" description="Aldehyde dehydrogenase" evidence="2">
    <location>
        <begin position="2"/>
        <end position="396"/>
    </location>
</feature>
<reference evidence="4" key="1">
    <citation type="journal article" date="2019" name="Int. J. Syst. Evol. Microbiol.">
        <title>The Global Catalogue of Microorganisms (GCM) 10K type strain sequencing project: providing services to taxonomists for standard genome sequencing and annotation.</title>
        <authorList>
            <consortium name="The Broad Institute Genomics Platform"/>
            <consortium name="The Broad Institute Genome Sequencing Center for Infectious Disease"/>
            <person name="Wu L."/>
            <person name="Ma J."/>
        </authorList>
    </citation>
    <scope>NUCLEOTIDE SEQUENCE [LARGE SCALE GENOMIC DNA]</scope>
    <source>
        <strain evidence="4">JCM 12165</strain>
    </source>
</reference>
<dbReference type="InterPro" id="IPR044151">
    <property type="entry name" value="ALDH_KGSADH"/>
</dbReference>